<dbReference type="GO" id="GO:0003677">
    <property type="term" value="F:DNA binding"/>
    <property type="evidence" value="ECO:0007669"/>
    <property type="project" value="UniProtKB-KW"/>
</dbReference>
<dbReference type="Gramene" id="KVI05910">
    <property type="protein sequence ID" value="KVI05910"/>
    <property type="gene ID" value="Ccrd_015776"/>
</dbReference>
<feature type="domain" description="HTH myb-type" evidence="6">
    <location>
        <begin position="17"/>
        <end position="70"/>
    </location>
</feature>
<protein>
    <submittedName>
        <fullName evidence="7">Homeodomain-like protein</fullName>
    </submittedName>
</protein>
<evidence type="ECO:0000256" key="3">
    <source>
        <dbReference type="ARBA" id="ARBA00023125"/>
    </source>
</evidence>
<keyword evidence="8" id="KW-1185">Reference proteome</keyword>
<feature type="domain" description="Myb-like" evidence="5">
    <location>
        <begin position="17"/>
        <end position="66"/>
    </location>
</feature>
<dbReference type="EMBL" id="LEKV01001859">
    <property type="protein sequence ID" value="KVI05910.1"/>
    <property type="molecule type" value="Genomic_DNA"/>
</dbReference>
<dbReference type="PROSITE" id="PS50090">
    <property type="entry name" value="MYB_LIKE"/>
    <property type="match status" value="1"/>
</dbReference>
<dbReference type="InterPro" id="IPR017930">
    <property type="entry name" value="Myb_dom"/>
</dbReference>
<gene>
    <name evidence="7" type="ORF">Ccrd_015776</name>
</gene>
<evidence type="ECO:0000259" key="6">
    <source>
        <dbReference type="PROSITE" id="PS51294"/>
    </source>
</evidence>
<sequence>MDVLHEHKCCDGRLVYKGAWTQEEDERLIVYMQSRGDRKQPWKDVPRSAGLARCGKSCRFRWLHYLRPSLNRTEFSTDEIDTIHNLRSSVGNK</sequence>
<dbReference type="Proteomes" id="UP000243975">
    <property type="component" value="Unassembled WGS sequence"/>
</dbReference>
<dbReference type="OMA" id="CCDNIGM"/>
<dbReference type="Gene3D" id="1.10.10.60">
    <property type="entry name" value="Homeodomain-like"/>
    <property type="match status" value="1"/>
</dbReference>
<dbReference type="SUPFAM" id="SSF46689">
    <property type="entry name" value="Homeodomain-like"/>
    <property type="match status" value="1"/>
</dbReference>
<dbReference type="PROSITE" id="PS51294">
    <property type="entry name" value="HTH_MYB"/>
    <property type="match status" value="1"/>
</dbReference>
<keyword evidence="4" id="KW-0539">Nucleus</keyword>
<dbReference type="GO" id="GO:0005634">
    <property type="term" value="C:nucleus"/>
    <property type="evidence" value="ECO:0007669"/>
    <property type="project" value="UniProtKB-SubCell"/>
</dbReference>
<dbReference type="Pfam" id="PF00249">
    <property type="entry name" value="Myb_DNA-binding"/>
    <property type="match status" value="1"/>
</dbReference>
<dbReference type="PANTHER" id="PTHR47999">
    <property type="entry name" value="TRANSCRIPTION FACTOR MYB8-RELATED-RELATED"/>
    <property type="match status" value="1"/>
</dbReference>
<evidence type="ECO:0000256" key="4">
    <source>
        <dbReference type="ARBA" id="ARBA00023242"/>
    </source>
</evidence>
<dbReference type="InterPro" id="IPR009057">
    <property type="entry name" value="Homeodomain-like_sf"/>
</dbReference>
<keyword evidence="7" id="KW-0371">Homeobox</keyword>
<keyword evidence="3 7" id="KW-0238">DNA-binding</keyword>
<reference evidence="7 8" key="1">
    <citation type="journal article" date="2016" name="Sci. Rep.">
        <title>The genome sequence of the outbreeding globe artichoke constructed de novo incorporating a phase-aware low-pass sequencing strategy of F1 progeny.</title>
        <authorList>
            <person name="Scaglione D."/>
            <person name="Reyes-Chin-Wo S."/>
            <person name="Acquadro A."/>
            <person name="Froenicke L."/>
            <person name="Portis E."/>
            <person name="Beitel C."/>
            <person name="Tirone M."/>
            <person name="Mauro R."/>
            <person name="Lo Monaco A."/>
            <person name="Mauromicale G."/>
            <person name="Faccioli P."/>
            <person name="Cattivelli L."/>
            <person name="Rieseberg L."/>
            <person name="Michelmore R."/>
            <person name="Lanteri S."/>
        </authorList>
    </citation>
    <scope>NUCLEOTIDE SEQUENCE [LARGE SCALE GENOMIC DNA]</scope>
    <source>
        <strain evidence="7">2C</strain>
    </source>
</reference>
<dbReference type="InterPro" id="IPR001005">
    <property type="entry name" value="SANT/Myb"/>
</dbReference>
<name>A0A118K3G8_CYNCS</name>
<comment type="caution">
    <text evidence="7">The sequence shown here is derived from an EMBL/GenBank/DDBJ whole genome shotgun (WGS) entry which is preliminary data.</text>
</comment>
<organism evidence="7 8">
    <name type="scientific">Cynara cardunculus var. scolymus</name>
    <name type="common">Globe artichoke</name>
    <name type="synonym">Cynara scolymus</name>
    <dbReference type="NCBI Taxonomy" id="59895"/>
    <lineage>
        <taxon>Eukaryota</taxon>
        <taxon>Viridiplantae</taxon>
        <taxon>Streptophyta</taxon>
        <taxon>Embryophyta</taxon>
        <taxon>Tracheophyta</taxon>
        <taxon>Spermatophyta</taxon>
        <taxon>Magnoliopsida</taxon>
        <taxon>eudicotyledons</taxon>
        <taxon>Gunneridae</taxon>
        <taxon>Pentapetalae</taxon>
        <taxon>asterids</taxon>
        <taxon>campanulids</taxon>
        <taxon>Asterales</taxon>
        <taxon>Asteraceae</taxon>
        <taxon>Carduoideae</taxon>
        <taxon>Cardueae</taxon>
        <taxon>Carduinae</taxon>
        <taxon>Cynara</taxon>
    </lineage>
</organism>
<dbReference type="FunFam" id="1.10.10.60:FF:000001">
    <property type="entry name" value="MYB-related transcription factor"/>
    <property type="match status" value="1"/>
</dbReference>
<keyword evidence="2" id="KW-0677">Repeat</keyword>
<dbReference type="CDD" id="cd00167">
    <property type="entry name" value="SANT"/>
    <property type="match status" value="1"/>
</dbReference>
<evidence type="ECO:0000256" key="1">
    <source>
        <dbReference type="ARBA" id="ARBA00004123"/>
    </source>
</evidence>
<dbReference type="PANTHER" id="PTHR47999:SF124">
    <property type="entry name" value="MYB TRANSCRIPTION FACTOR 42"/>
    <property type="match status" value="1"/>
</dbReference>
<proteinExistence type="predicted"/>
<dbReference type="SMART" id="SM00717">
    <property type="entry name" value="SANT"/>
    <property type="match status" value="1"/>
</dbReference>
<dbReference type="AlphaFoldDB" id="A0A118K3G8"/>
<evidence type="ECO:0000259" key="5">
    <source>
        <dbReference type="PROSITE" id="PS50090"/>
    </source>
</evidence>
<evidence type="ECO:0000313" key="7">
    <source>
        <dbReference type="EMBL" id="KVI05910.1"/>
    </source>
</evidence>
<comment type="subcellular location">
    <subcellularLocation>
        <location evidence="1">Nucleus</location>
    </subcellularLocation>
</comment>
<accession>A0A118K3G8</accession>
<evidence type="ECO:0000313" key="8">
    <source>
        <dbReference type="Proteomes" id="UP000243975"/>
    </source>
</evidence>
<evidence type="ECO:0000256" key="2">
    <source>
        <dbReference type="ARBA" id="ARBA00022737"/>
    </source>
</evidence>
<dbReference type="InterPro" id="IPR015495">
    <property type="entry name" value="Myb_TF_plants"/>
</dbReference>